<evidence type="ECO:0000313" key="3">
    <source>
        <dbReference type="EMBL" id="KAH6685492.1"/>
    </source>
</evidence>
<dbReference type="AlphaFoldDB" id="A0A9P8VAY2"/>
<feature type="domain" description="Alpha/beta hydrolase fold-3" evidence="2">
    <location>
        <begin position="37"/>
        <end position="133"/>
    </location>
</feature>
<dbReference type="InterPro" id="IPR050300">
    <property type="entry name" value="GDXG_lipolytic_enzyme"/>
</dbReference>
<dbReference type="Gene3D" id="3.40.50.1820">
    <property type="entry name" value="alpha/beta hydrolase"/>
    <property type="match status" value="1"/>
</dbReference>
<comment type="caution">
    <text evidence="3">The sequence shown here is derived from an EMBL/GenBank/DDBJ whole genome shotgun (WGS) entry which is preliminary data.</text>
</comment>
<keyword evidence="1 3" id="KW-0378">Hydrolase</keyword>
<protein>
    <submittedName>
        <fullName evidence="3">Alpha/Beta hydrolase protein</fullName>
    </submittedName>
</protein>
<accession>A0A9P8VAY2</accession>
<dbReference type="SUPFAM" id="SSF53474">
    <property type="entry name" value="alpha/beta-Hydrolases"/>
    <property type="match status" value="1"/>
</dbReference>
<dbReference type="Pfam" id="PF07859">
    <property type="entry name" value="Abhydrolase_3"/>
    <property type="match status" value="1"/>
</dbReference>
<keyword evidence="4" id="KW-1185">Reference proteome</keyword>
<dbReference type="InterPro" id="IPR029058">
    <property type="entry name" value="AB_hydrolase_fold"/>
</dbReference>
<dbReference type="EMBL" id="JAGSXJ010000015">
    <property type="protein sequence ID" value="KAH6685492.1"/>
    <property type="molecule type" value="Genomic_DNA"/>
</dbReference>
<evidence type="ECO:0000313" key="4">
    <source>
        <dbReference type="Proteomes" id="UP000770015"/>
    </source>
</evidence>
<organism evidence="3 4">
    <name type="scientific">Plectosphaerella plurivora</name>
    <dbReference type="NCBI Taxonomy" id="936078"/>
    <lineage>
        <taxon>Eukaryota</taxon>
        <taxon>Fungi</taxon>
        <taxon>Dikarya</taxon>
        <taxon>Ascomycota</taxon>
        <taxon>Pezizomycotina</taxon>
        <taxon>Sordariomycetes</taxon>
        <taxon>Hypocreomycetidae</taxon>
        <taxon>Glomerellales</taxon>
        <taxon>Plectosphaerellaceae</taxon>
        <taxon>Plectosphaerella</taxon>
    </lineage>
</organism>
<name>A0A9P8VAY2_9PEZI</name>
<proteinExistence type="predicted"/>
<sequence length="309" mass="33578">MLARREYVYKVVNGLPVHADVYFRKPASASKSLPIALHFHGGNFTVGSKALFSQRQATKLLDLGFVVVSADYRLCPTVTVYDGPVKDALDAYQWSQTKVPELLLNDVGIEVDGSRVVTFGQSCGATLALLMAASPMPPRAILDLYGMKYLEDEAFHTPLPPPPSGALKFDDAFLAKVWDDLPPPTSGPPPVGPNGPDFRSYRVAWMFSTMGQGNLLKTTVGDGDYGRVDPATLFAKGGFPPTYFIHGTKDFLVPDAVSQRAHKELKEYGAVTELVLVEGAPHGFDDRAGPLDDVQGIVDRGLEFLRSHV</sequence>
<dbReference type="Proteomes" id="UP000770015">
    <property type="component" value="Unassembled WGS sequence"/>
</dbReference>
<reference evidence="3" key="1">
    <citation type="journal article" date="2021" name="Nat. Commun.">
        <title>Genetic determinants of endophytism in the Arabidopsis root mycobiome.</title>
        <authorList>
            <person name="Mesny F."/>
            <person name="Miyauchi S."/>
            <person name="Thiergart T."/>
            <person name="Pickel B."/>
            <person name="Atanasova L."/>
            <person name="Karlsson M."/>
            <person name="Huettel B."/>
            <person name="Barry K.W."/>
            <person name="Haridas S."/>
            <person name="Chen C."/>
            <person name="Bauer D."/>
            <person name="Andreopoulos W."/>
            <person name="Pangilinan J."/>
            <person name="LaButti K."/>
            <person name="Riley R."/>
            <person name="Lipzen A."/>
            <person name="Clum A."/>
            <person name="Drula E."/>
            <person name="Henrissat B."/>
            <person name="Kohler A."/>
            <person name="Grigoriev I.V."/>
            <person name="Martin F.M."/>
            <person name="Hacquard S."/>
        </authorList>
    </citation>
    <scope>NUCLEOTIDE SEQUENCE</scope>
    <source>
        <strain evidence="3">MPI-SDFR-AT-0117</strain>
    </source>
</reference>
<gene>
    <name evidence="3" type="ORF">F5X68DRAFT_136104</name>
</gene>
<dbReference type="InterPro" id="IPR013094">
    <property type="entry name" value="AB_hydrolase_3"/>
</dbReference>
<evidence type="ECO:0000256" key="1">
    <source>
        <dbReference type="ARBA" id="ARBA00022801"/>
    </source>
</evidence>
<evidence type="ECO:0000259" key="2">
    <source>
        <dbReference type="Pfam" id="PF07859"/>
    </source>
</evidence>
<dbReference type="PANTHER" id="PTHR48081:SF3">
    <property type="entry name" value="ALPHA_BETA HYDROLASE FOLD-3 DOMAIN-CONTAINING PROTEIN"/>
    <property type="match status" value="1"/>
</dbReference>
<dbReference type="PANTHER" id="PTHR48081">
    <property type="entry name" value="AB HYDROLASE SUPERFAMILY PROTEIN C4A8.06C"/>
    <property type="match status" value="1"/>
</dbReference>
<dbReference type="OrthoDB" id="19653at2759"/>
<dbReference type="GO" id="GO:0016787">
    <property type="term" value="F:hydrolase activity"/>
    <property type="evidence" value="ECO:0007669"/>
    <property type="project" value="UniProtKB-KW"/>
</dbReference>